<reference evidence="1" key="1">
    <citation type="submission" date="2018-05" db="EMBL/GenBank/DDBJ databases">
        <authorList>
            <person name="Lanie J.A."/>
            <person name="Ng W.-L."/>
            <person name="Kazmierczak K.M."/>
            <person name="Andrzejewski T.M."/>
            <person name="Davidsen T.M."/>
            <person name="Wayne K.J."/>
            <person name="Tettelin H."/>
            <person name="Glass J.I."/>
            <person name="Rusch D."/>
            <person name="Podicherti R."/>
            <person name="Tsui H.-C.T."/>
            <person name="Winkler M.E."/>
        </authorList>
    </citation>
    <scope>NUCLEOTIDE SEQUENCE</scope>
</reference>
<dbReference type="AlphaFoldDB" id="A0A383ACQ6"/>
<protein>
    <submittedName>
        <fullName evidence="1">Uncharacterized protein</fullName>
    </submittedName>
</protein>
<gene>
    <name evidence="1" type="ORF">METZ01_LOCUS458227</name>
</gene>
<name>A0A383ACQ6_9ZZZZ</name>
<accession>A0A383ACQ6</accession>
<proteinExistence type="predicted"/>
<evidence type="ECO:0000313" key="1">
    <source>
        <dbReference type="EMBL" id="SVE05373.1"/>
    </source>
</evidence>
<organism evidence="1">
    <name type="scientific">marine metagenome</name>
    <dbReference type="NCBI Taxonomy" id="408172"/>
    <lineage>
        <taxon>unclassified sequences</taxon>
        <taxon>metagenomes</taxon>
        <taxon>ecological metagenomes</taxon>
    </lineage>
</organism>
<dbReference type="EMBL" id="UINC01190970">
    <property type="protein sequence ID" value="SVE05373.1"/>
    <property type="molecule type" value="Genomic_DNA"/>
</dbReference>
<feature type="non-terminal residue" evidence="1">
    <location>
        <position position="43"/>
    </location>
</feature>
<sequence>MKKPNIKISAFKKKIFRKKLIVFGTGPTARELMDKLKLPIAYM</sequence>